<dbReference type="PANTHER" id="PTHR11766:SF1">
    <property type="entry name" value="TYROSINE--TRNA LIGASE"/>
    <property type="match status" value="1"/>
</dbReference>
<dbReference type="NCBIfam" id="TIGR00234">
    <property type="entry name" value="tyrS"/>
    <property type="match status" value="1"/>
</dbReference>
<proteinExistence type="inferred from homology"/>
<keyword evidence="8 10" id="KW-0030">Aminoacyl-tRNA synthetase</keyword>
<dbReference type="HAMAP" id="MF_02007">
    <property type="entry name" value="Tyr_tRNA_synth_type2"/>
    <property type="match status" value="1"/>
</dbReference>
<evidence type="ECO:0000256" key="9">
    <source>
        <dbReference type="ARBA" id="ARBA00048248"/>
    </source>
</evidence>
<evidence type="ECO:0000256" key="8">
    <source>
        <dbReference type="ARBA" id="ARBA00023146"/>
    </source>
</evidence>
<dbReference type="EC" id="6.1.1.1" evidence="10"/>
<evidence type="ECO:0000256" key="3">
    <source>
        <dbReference type="ARBA" id="ARBA00022598"/>
    </source>
</evidence>
<keyword evidence="6 11" id="KW-0694">RNA-binding</keyword>
<dbReference type="GO" id="GO:0003723">
    <property type="term" value="F:RNA binding"/>
    <property type="evidence" value="ECO:0007669"/>
    <property type="project" value="UniProtKB-KW"/>
</dbReference>
<protein>
    <recommendedName>
        <fullName evidence="10">Tyrosine--tRNA ligase</fullName>
        <ecNumber evidence="10">6.1.1.1</ecNumber>
    </recommendedName>
    <alternativeName>
        <fullName evidence="10">Tyrosyl-tRNA synthetase</fullName>
        <shortName evidence="10">TyrRS</shortName>
    </alternativeName>
</protein>
<dbReference type="InterPro" id="IPR014729">
    <property type="entry name" value="Rossmann-like_a/b/a_fold"/>
</dbReference>
<organism evidence="12 13">
    <name type="scientific">Candidatus Chromulinivorax destructor</name>
    <dbReference type="NCBI Taxonomy" id="2066483"/>
    <lineage>
        <taxon>Bacteria</taxon>
        <taxon>Candidatus Babelota</taxon>
        <taxon>Candidatus Babeliae</taxon>
        <taxon>Candidatus Babeliales</taxon>
        <taxon>Candidatus Chromulinivoraceae</taxon>
        <taxon>Candidatus Chromulinivorax</taxon>
    </lineage>
</organism>
<dbReference type="GO" id="GO:0006437">
    <property type="term" value="P:tyrosyl-tRNA aminoacylation"/>
    <property type="evidence" value="ECO:0007669"/>
    <property type="project" value="UniProtKB-UniRule"/>
</dbReference>
<evidence type="ECO:0000313" key="12">
    <source>
        <dbReference type="EMBL" id="AXK60705.1"/>
    </source>
</evidence>
<evidence type="ECO:0000256" key="4">
    <source>
        <dbReference type="ARBA" id="ARBA00022741"/>
    </source>
</evidence>
<comment type="subunit">
    <text evidence="1 10">Homodimer.</text>
</comment>
<dbReference type="InterPro" id="IPR002305">
    <property type="entry name" value="aa-tRNA-synth_Ic"/>
</dbReference>
<dbReference type="InterPro" id="IPR024108">
    <property type="entry name" value="Tyr-tRNA-ligase_bac_2"/>
</dbReference>
<evidence type="ECO:0000313" key="13">
    <source>
        <dbReference type="Proteomes" id="UP000254834"/>
    </source>
</evidence>
<name>A0A345ZBN8_9BACT</name>
<evidence type="ECO:0000256" key="2">
    <source>
        <dbReference type="ARBA" id="ARBA00022490"/>
    </source>
</evidence>
<dbReference type="Gene3D" id="3.40.50.620">
    <property type="entry name" value="HUPs"/>
    <property type="match status" value="1"/>
</dbReference>
<sequence length="398" mass="44454">MDQIEKTLQLLQQGTVDCLPAGLLKKKLETGKKLKIKLGMDPTAPDLHLGHAVVLRKMRQFQDLGHEVIFLIGDYTAAIGDPTGKSKTRPPLSVADIEKNSKTYFEQIERILDPAKVRIEYNSTWLSKLSFSDTIQLCAKVTVARLLERDDFAKRMSNQQPIALHELLYPIMQGYDSVALDADVELGGTDQTFNLLCGRFLQEQYGKSPQVILTTPLLEGLDGVEKMSKSLGNYIGLTDQPSDAYGKLMSISDTLMWRYYSLLLSVSDQDIQTMKNNVAEQKVHPMDLKKQMAYNIIQEFWSEQQAVAAQENFIALFQKKDLSQGKPVALPSTISNPIWIIDLLKELGAIASTSDGKRLIESGAVSCDGVTVLEFKAEIAWRVGMTIKVGKHRIFTLT</sequence>
<dbReference type="Gene3D" id="3.10.290.10">
    <property type="entry name" value="RNA-binding S4 domain"/>
    <property type="match status" value="1"/>
</dbReference>
<evidence type="ECO:0000256" key="6">
    <source>
        <dbReference type="ARBA" id="ARBA00022884"/>
    </source>
</evidence>
<dbReference type="GO" id="GO:0005829">
    <property type="term" value="C:cytosol"/>
    <property type="evidence" value="ECO:0007669"/>
    <property type="project" value="TreeGrafter"/>
</dbReference>
<accession>A0A345ZBN8</accession>
<evidence type="ECO:0000256" key="7">
    <source>
        <dbReference type="ARBA" id="ARBA00022917"/>
    </source>
</evidence>
<reference evidence="12 13" key="1">
    <citation type="submission" date="2017-12" db="EMBL/GenBank/DDBJ databases">
        <title>Chromulinavorax destructans is a abundant pathogen of dominant heterotrophic picoflagllates.</title>
        <authorList>
            <person name="Deeg C.M."/>
            <person name="Zimmer M."/>
            <person name="Suttle C.A."/>
        </authorList>
    </citation>
    <scope>NUCLEOTIDE SEQUENCE [LARGE SCALE GENOMIC DNA]</scope>
    <source>
        <strain evidence="12 13">SeV1</strain>
    </source>
</reference>
<dbReference type="Pfam" id="PF00579">
    <property type="entry name" value="tRNA-synt_1b"/>
    <property type="match status" value="1"/>
</dbReference>
<comment type="function">
    <text evidence="10">Catalyzes the attachment of tyrosine to tRNA(Tyr) in a two-step reaction: tyrosine is first activated by ATP to form Tyr-AMP and then transferred to the acceptor end of tRNA(Tyr).</text>
</comment>
<evidence type="ECO:0000256" key="10">
    <source>
        <dbReference type="HAMAP-Rule" id="MF_02007"/>
    </source>
</evidence>
<dbReference type="InterPro" id="IPR001412">
    <property type="entry name" value="aa-tRNA-synth_I_CS"/>
</dbReference>
<dbReference type="PANTHER" id="PTHR11766">
    <property type="entry name" value="TYROSYL-TRNA SYNTHETASE"/>
    <property type="match status" value="1"/>
</dbReference>
<keyword evidence="3 10" id="KW-0436">Ligase</keyword>
<feature type="short sequence motif" description="'KMSKS' region" evidence="10">
    <location>
        <begin position="226"/>
        <end position="230"/>
    </location>
</feature>
<evidence type="ECO:0000256" key="11">
    <source>
        <dbReference type="PROSITE-ProRule" id="PRU00182"/>
    </source>
</evidence>
<dbReference type="PROSITE" id="PS00178">
    <property type="entry name" value="AA_TRNA_LIGASE_I"/>
    <property type="match status" value="1"/>
</dbReference>
<dbReference type="OrthoDB" id="9804243at2"/>
<feature type="short sequence motif" description="'HIGH' region" evidence="10">
    <location>
        <begin position="42"/>
        <end position="51"/>
    </location>
</feature>
<gene>
    <name evidence="10" type="primary">tyrS</name>
    <name evidence="12" type="ORF">C0J27_03035</name>
</gene>
<dbReference type="RefSeq" id="WP_115585720.1">
    <property type="nucleotide sequence ID" value="NZ_CP025544.1"/>
</dbReference>
<keyword evidence="5 10" id="KW-0067">ATP-binding</keyword>
<evidence type="ECO:0000256" key="1">
    <source>
        <dbReference type="ARBA" id="ARBA00011738"/>
    </source>
</evidence>
<dbReference type="InterPro" id="IPR002307">
    <property type="entry name" value="Tyr-tRNA-ligase"/>
</dbReference>
<keyword evidence="13" id="KW-1185">Reference proteome</keyword>
<dbReference type="SUPFAM" id="SSF52374">
    <property type="entry name" value="Nucleotidylyl transferase"/>
    <property type="match status" value="1"/>
</dbReference>
<dbReference type="EMBL" id="CP025544">
    <property type="protein sequence ID" value="AXK60705.1"/>
    <property type="molecule type" value="Genomic_DNA"/>
</dbReference>
<dbReference type="InterPro" id="IPR024088">
    <property type="entry name" value="Tyr-tRNA-ligase_bac-type"/>
</dbReference>
<dbReference type="GO" id="GO:0004831">
    <property type="term" value="F:tyrosine-tRNA ligase activity"/>
    <property type="evidence" value="ECO:0007669"/>
    <property type="project" value="UniProtKB-UniRule"/>
</dbReference>
<comment type="subcellular location">
    <subcellularLocation>
        <location evidence="10">Cytoplasm</location>
    </subcellularLocation>
</comment>
<dbReference type="SUPFAM" id="SSF55174">
    <property type="entry name" value="Alpha-L RNA-binding motif"/>
    <property type="match status" value="1"/>
</dbReference>
<keyword evidence="2 10" id="KW-0963">Cytoplasm</keyword>
<dbReference type="CDD" id="cd00805">
    <property type="entry name" value="TyrRS_core"/>
    <property type="match status" value="1"/>
</dbReference>
<comment type="catalytic activity">
    <reaction evidence="9 10">
        <text>tRNA(Tyr) + L-tyrosine + ATP = L-tyrosyl-tRNA(Tyr) + AMP + diphosphate + H(+)</text>
        <dbReference type="Rhea" id="RHEA:10220"/>
        <dbReference type="Rhea" id="RHEA-COMP:9706"/>
        <dbReference type="Rhea" id="RHEA-COMP:9707"/>
        <dbReference type="ChEBI" id="CHEBI:15378"/>
        <dbReference type="ChEBI" id="CHEBI:30616"/>
        <dbReference type="ChEBI" id="CHEBI:33019"/>
        <dbReference type="ChEBI" id="CHEBI:58315"/>
        <dbReference type="ChEBI" id="CHEBI:78442"/>
        <dbReference type="ChEBI" id="CHEBI:78536"/>
        <dbReference type="ChEBI" id="CHEBI:456215"/>
        <dbReference type="EC" id="6.1.1.1"/>
    </reaction>
</comment>
<dbReference type="PRINTS" id="PR01040">
    <property type="entry name" value="TRNASYNTHTYR"/>
</dbReference>
<evidence type="ECO:0000256" key="5">
    <source>
        <dbReference type="ARBA" id="ARBA00022840"/>
    </source>
</evidence>
<feature type="binding site" evidence="10">
    <location>
        <position position="229"/>
    </location>
    <ligand>
        <name>ATP</name>
        <dbReference type="ChEBI" id="CHEBI:30616"/>
    </ligand>
</feature>
<comment type="similarity">
    <text evidence="10">Belongs to the class-I aminoacyl-tRNA synthetase family. TyrS type 2 subfamily.</text>
</comment>
<keyword evidence="7 10" id="KW-0648">Protein biosynthesis</keyword>
<dbReference type="Proteomes" id="UP000254834">
    <property type="component" value="Chromosome"/>
</dbReference>
<dbReference type="KEGG" id="cdes:C0J27_03035"/>
<dbReference type="GO" id="GO:0005524">
    <property type="term" value="F:ATP binding"/>
    <property type="evidence" value="ECO:0007669"/>
    <property type="project" value="UniProtKB-UniRule"/>
</dbReference>
<dbReference type="Gene3D" id="1.10.240.10">
    <property type="entry name" value="Tyrosyl-Transfer RNA Synthetase"/>
    <property type="match status" value="1"/>
</dbReference>
<keyword evidence="4 10" id="KW-0547">Nucleotide-binding</keyword>
<dbReference type="PROSITE" id="PS50889">
    <property type="entry name" value="S4"/>
    <property type="match status" value="1"/>
</dbReference>
<dbReference type="AlphaFoldDB" id="A0A345ZBN8"/>
<dbReference type="FunFam" id="3.40.50.620:FF:000061">
    <property type="entry name" value="Tyrosine--tRNA ligase"/>
    <property type="match status" value="1"/>
</dbReference>
<dbReference type="InterPro" id="IPR036986">
    <property type="entry name" value="S4_RNA-bd_sf"/>
</dbReference>